<dbReference type="EMBL" id="JAPCHZ010000005">
    <property type="protein sequence ID" value="MCW4452775.1"/>
    <property type="molecule type" value="Genomic_DNA"/>
</dbReference>
<proteinExistence type="predicted"/>
<dbReference type="InterPro" id="IPR029787">
    <property type="entry name" value="Nucleotide_cyclase"/>
</dbReference>
<dbReference type="Pfam" id="PF00211">
    <property type="entry name" value="Guanylate_cyc"/>
    <property type="match status" value="1"/>
</dbReference>
<evidence type="ECO:0000259" key="1">
    <source>
        <dbReference type="PROSITE" id="PS50125"/>
    </source>
</evidence>
<name>A0ABT3JPS7_9FLAO</name>
<evidence type="ECO:0000313" key="3">
    <source>
        <dbReference type="Proteomes" id="UP001209107"/>
    </source>
</evidence>
<dbReference type="SUPFAM" id="SSF55073">
    <property type="entry name" value="Nucleotide cyclase"/>
    <property type="match status" value="1"/>
</dbReference>
<dbReference type="InterPro" id="IPR001054">
    <property type="entry name" value="A/G_cyclase"/>
</dbReference>
<protein>
    <recommendedName>
        <fullName evidence="1">Guanylate cyclase domain-containing protein</fullName>
    </recommendedName>
</protein>
<dbReference type="PROSITE" id="PS50125">
    <property type="entry name" value="GUANYLATE_CYCLASE_2"/>
    <property type="match status" value="1"/>
</dbReference>
<dbReference type="Gene3D" id="3.30.70.1230">
    <property type="entry name" value="Nucleotide cyclase"/>
    <property type="match status" value="1"/>
</dbReference>
<keyword evidence="3" id="KW-1185">Reference proteome</keyword>
<organism evidence="2 3">
    <name type="scientific">Kaistella yananensis</name>
    <dbReference type="NCBI Taxonomy" id="2989820"/>
    <lineage>
        <taxon>Bacteria</taxon>
        <taxon>Pseudomonadati</taxon>
        <taxon>Bacteroidota</taxon>
        <taxon>Flavobacteriia</taxon>
        <taxon>Flavobacteriales</taxon>
        <taxon>Weeksellaceae</taxon>
        <taxon>Chryseobacterium group</taxon>
        <taxon>Kaistella</taxon>
    </lineage>
</organism>
<sequence>MKSNHVYYDFKKSRERIDAIINSSDNVYEEVEKIPSRDKLTYTNGYYVTKTSCLFIDIRSSTQLPQKYRRPTLAKIYRSYISECVAIINGNSNCAEVNIHGACVWGIFDAQYKTQIDSVFSTAAELSSIIDTLNCKYKRINVEPIKVGIGMDFGRVLMIKAGYNGSGLNDVVWMGDVVNYARKLCSYGNKNFGDREMMVASDLYQNLNEHNKGLLAWNNSRYCYHGNVVMTDMENWLVENNCK</sequence>
<feature type="domain" description="Guanylate cyclase" evidence="1">
    <location>
        <begin position="52"/>
        <end position="185"/>
    </location>
</feature>
<evidence type="ECO:0000313" key="2">
    <source>
        <dbReference type="EMBL" id="MCW4452775.1"/>
    </source>
</evidence>
<accession>A0ABT3JPS7</accession>
<dbReference type="Proteomes" id="UP001209107">
    <property type="component" value="Unassembled WGS sequence"/>
</dbReference>
<gene>
    <name evidence="2" type="ORF">OK344_11220</name>
</gene>
<dbReference type="RefSeq" id="WP_265144865.1">
    <property type="nucleotide sequence ID" value="NZ_JAPCHZ010000005.1"/>
</dbReference>
<reference evidence="2 3" key="1">
    <citation type="submission" date="2022-10" db="EMBL/GenBank/DDBJ databases">
        <title>Kaistella sp. BT-6-1-3.</title>
        <authorList>
            <person name="Ai J."/>
            <person name="Deng Z."/>
        </authorList>
    </citation>
    <scope>NUCLEOTIDE SEQUENCE [LARGE SCALE GENOMIC DNA]</scope>
    <source>
        <strain evidence="2 3">BT6-1-3</strain>
    </source>
</reference>
<comment type="caution">
    <text evidence="2">The sequence shown here is derived from an EMBL/GenBank/DDBJ whole genome shotgun (WGS) entry which is preliminary data.</text>
</comment>